<dbReference type="Proteomes" id="UP000549394">
    <property type="component" value="Unassembled WGS sequence"/>
</dbReference>
<evidence type="ECO:0000313" key="4">
    <source>
        <dbReference type="Proteomes" id="UP000549394"/>
    </source>
</evidence>
<evidence type="ECO:0000259" key="2">
    <source>
        <dbReference type="Pfam" id="PF03109"/>
    </source>
</evidence>
<name>A0A7I8VH98_9ANNE</name>
<feature type="domain" description="ABC1 atypical kinase-like" evidence="2">
    <location>
        <begin position="162"/>
        <end position="407"/>
    </location>
</feature>
<comment type="similarity">
    <text evidence="1">Belongs to the protein kinase superfamily. ADCK protein kinase family.</text>
</comment>
<keyword evidence="4" id="KW-1185">Reference proteome</keyword>
<dbReference type="InterPro" id="IPR004147">
    <property type="entry name" value="ABC1_dom"/>
</dbReference>
<organism evidence="3 4">
    <name type="scientific">Dimorphilus gyrociliatus</name>
    <dbReference type="NCBI Taxonomy" id="2664684"/>
    <lineage>
        <taxon>Eukaryota</taxon>
        <taxon>Metazoa</taxon>
        <taxon>Spiralia</taxon>
        <taxon>Lophotrochozoa</taxon>
        <taxon>Annelida</taxon>
        <taxon>Polychaeta</taxon>
        <taxon>Polychaeta incertae sedis</taxon>
        <taxon>Dinophilidae</taxon>
        <taxon>Dimorphilus</taxon>
    </lineage>
</organism>
<dbReference type="PANTHER" id="PTHR43173:SF28">
    <property type="entry name" value="AARF DOMAIN CONTAINING KINASE 5"/>
    <property type="match status" value="1"/>
</dbReference>
<dbReference type="InterPro" id="IPR011009">
    <property type="entry name" value="Kinase-like_dom_sf"/>
</dbReference>
<protein>
    <submittedName>
        <fullName evidence="3">DgyrCDS4513</fullName>
    </submittedName>
</protein>
<dbReference type="CDD" id="cd13969">
    <property type="entry name" value="ADCK1-like"/>
    <property type="match status" value="1"/>
</dbReference>
<sequence length="531" mass="60907">MFQLTAKGISKNICRKHRIVQVSTAQNLSKTTELQASKSAKTYRWKLLGATIPCAGFAAYWNFGLTNIERRKYRIQVGGIRRLFRSILIGTTISADYKLSLRGLEEGSDVYNQILSQCHTRAAHRILDGCLKNGGLYIKLGQGLVALNHILPKEYLEVLEVLHDRALNRRLKELEEIFIEDFGRRPDQLFQEFCADPIAAASLAQVHVAKTFSGEKVAVKVQFIDLRDRFDGDIKTLETILDLIEWVHPKFGFRWVLKELKSTLAEELDFEHEGKNSEKCAKDLKSFPYISVPKVHWDKTSKRVLTADYMEGCKINNMVAIKEMGLSLKDVDHKLVSCFSYQVFHTGFVHADPHPGNILVRKGRNGKAELILLDHGLYETIKPAERINLCKMFKSIILNDENGMKKYSSYLGVDDWMVMAEILVQRPIKRSTISLPSKMTEEDLAYMTNVAQQHFDNIMNVLKKMPTAMLLLIRNLNTIRSINRLHDHPVDRYTIMARSSISGCYKKRDEFSISSRLGRFCERAYFEYALM</sequence>
<accession>A0A7I8VH98</accession>
<dbReference type="AlphaFoldDB" id="A0A7I8VH98"/>
<comment type="caution">
    <text evidence="3">The sequence shown here is derived from an EMBL/GenBank/DDBJ whole genome shotgun (WGS) entry which is preliminary data.</text>
</comment>
<evidence type="ECO:0000256" key="1">
    <source>
        <dbReference type="ARBA" id="ARBA00009670"/>
    </source>
</evidence>
<dbReference type="Pfam" id="PF03109">
    <property type="entry name" value="ABC1"/>
    <property type="match status" value="1"/>
</dbReference>
<evidence type="ECO:0000313" key="3">
    <source>
        <dbReference type="EMBL" id="CAD5115548.1"/>
    </source>
</evidence>
<dbReference type="SUPFAM" id="SSF56112">
    <property type="entry name" value="Protein kinase-like (PK-like)"/>
    <property type="match status" value="1"/>
</dbReference>
<proteinExistence type="inferred from homology"/>
<dbReference type="InterPro" id="IPR045307">
    <property type="entry name" value="ADCK1_dom"/>
</dbReference>
<gene>
    <name evidence="3" type="ORF">DGYR_LOCUS4277</name>
</gene>
<dbReference type="OrthoDB" id="427480at2759"/>
<dbReference type="EMBL" id="CAJFCJ010000006">
    <property type="protein sequence ID" value="CAD5115548.1"/>
    <property type="molecule type" value="Genomic_DNA"/>
</dbReference>
<dbReference type="InterPro" id="IPR051130">
    <property type="entry name" value="Mito_struct-func_regulator"/>
</dbReference>
<reference evidence="3 4" key="1">
    <citation type="submission" date="2020-08" db="EMBL/GenBank/DDBJ databases">
        <authorList>
            <person name="Hejnol A."/>
        </authorList>
    </citation>
    <scope>NUCLEOTIDE SEQUENCE [LARGE SCALE GENOMIC DNA]</scope>
</reference>
<dbReference type="PANTHER" id="PTHR43173">
    <property type="entry name" value="ABC1 FAMILY PROTEIN"/>
    <property type="match status" value="1"/>
</dbReference>